<comment type="caution">
    <text evidence="8">The sequence shown here is derived from an EMBL/GenBank/DDBJ whole genome shotgun (WGS) entry which is preliminary data.</text>
</comment>
<reference evidence="8 9" key="1">
    <citation type="journal article" date="2019" name="Nat. Med.">
        <title>A library of human gut bacterial isolates paired with longitudinal multiomics data enables mechanistic microbiome research.</title>
        <authorList>
            <person name="Poyet M."/>
            <person name="Groussin M."/>
            <person name="Gibbons S.M."/>
            <person name="Avila-Pacheco J."/>
            <person name="Jiang X."/>
            <person name="Kearney S.M."/>
            <person name="Perrotta A.R."/>
            <person name="Berdy B."/>
            <person name="Zhao S."/>
            <person name="Lieberman T.D."/>
            <person name="Swanson P.K."/>
            <person name="Smith M."/>
            <person name="Roesemann S."/>
            <person name="Alexander J.E."/>
            <person name="Rich S.A."/>
            <person name="Livny J."/>
            <person name="Vlamakis H."/>
            <person name="Clish C."/>
            <person name="Bullock K."/>
            <person name="Deik A."/>
            <person name="Scott J."/>
            <person name="Pierce K.A."/>
            <person name="Xavier R.J."/>
            <person name="Alm E.J."/>
        </authorList>
    </citation>
    <scope>NUCLEOTIDE SEQUENCE [LARGE SCALE GENOMIC DNA]</scope>
    <source>
        <strain evidence="8 9">BIOML-A2</strain>
    </source>
</reference>
<dbReference type="GO" id="GO:0005886">
    <property type="term" value="C:plasma membrane"/>
    <property type="evidence" value="ECO:0007669"/>
    <property type="project" value="UniProtKB-SubCell"/>
</dbReference>
<evidence type="ECO:0000256" key="6">
    <source>
        <dbReference type="ARBA" id="ARBA00023136"/>
    </source>
</evidence>
<evidence type="ECO:0000256" key="1">
    <source>
        <dbReference type="ARBA" id="ARBA00004651"/>
    </source>
</evidence>
<feature type="transmembrane region" description="Helical" evidence="7">
    <location>
        <begin position="21"/>
        <end position="39"/>
    </location>
</feature>
<feature type="transmembrane region" description="Helical" evidence="7">
    <location>
        <begin position="381"/>
        <end position="400"/>
    </location>
</feature>
<evidence type="ECO:0000256" key="5">
    <source>
        <dbReference type="ARBA" id="ARBA00022989"/>
    </source>
</evidence>
<dbReference type="CDD" id="cd13127">
    <property type="entry name" value="MATE_tuaB_like"/>
    <property type="match status" value="1"/>
</dbReference>
<name>A0A5B3GCY7_9BACT</name>
<keyword evidence="3" id="KW-1003">Cell membrane</keyword>
<evidence type="ECO:0000256" key="7">
    <source>
        <dbReference type="SAM" id="Phobius"/>
    </source>
</evidence>
<feature type="transmembrane region" description="Helical" evidence="7">
    <location>
        <begin position="412"/>
        <end position="430"/>
    </location>
</feature>
<feature type="transmembrane region" description="Helical" evidence="7">
    <location>
        <begin position="289"/>
        <end position="306"/>
    </location>
</feature>
<dbReference type="PANTHER" id="PTHR30250:SF10">
    <property type="entry name" value="LIPOPOLYSACCHARIDE BIOSYNTHESIS PROTEIN WZXC"/>
    <property type="match status" value="1"/>
</dbReference>
<keyword evidence="5 7" id="KW-1133">Transmembrane helix</keyword>
<feature type="transmembrane region" description="Helical" evidence="7">
    <location>
        <begin position="81"/>
        <end position="104"/>
    </location>
</feature>
<dbReference type="Pfam" id="PF13440">
    <property type="entry name" value="Polysacc_synt_3"/>
    <property type="match status" value="1"/>
</dbReference>
<gene>
    <name evidence="8" type="ORF">F2Y13_03660</name>
</gene>
<dbReference type="InterPro" id="IPR050833">
    <property type="entry name" value="Poly_Biosynth_Transport"/>
</dbReference>
<dbReference type="AlphaFoldDB" id="A0A5B3GCY7"/>
<comment type="subcellular location">
    <subcellularLocation>
        <location evidence="1">Cell membrane</location>
        <topology evidence="1">Multi-pass membrane protein</topology>
    </subcellularLocation>
</comment>
<organism evidence="8 9">
    <name type="scientific">Alistipes shahii</name>
    <dbReference type="NCBI Taxonomy" id="328814"/>
    <lineage>
        <taxon>Bacteria</taxon>
        <taxon>Pseudomonadati</taxon>
        <taxon>Bacteroidota</taxon>
        <taxon>Bacteroidia</taxon>
        <taxon>Bacteroidales</taxon>
        <taxon>Rikenellaceae</taxon>
        <taxon>Alistipes</taxon>
    </lineage>
</organism>
<feature type="transmembrane region" description="Helical" evidence="7">
    <location>
        <begin position="326"/>
        <end position="344"/>
    </location>
</feature>
<feature type="transmembrane region" description="Helical" evidence="7">
    <location>
        <begin position="356"/>
        <end position="375"/>
    </location>
</feature>
<proteinExistence type="inferred from homology"/>
<sequence>MGGELKEKVAQGVAWSMAEKIGSMLLAMAVRLVILRLLTRDILGFMSIPSAVVTVLLVIVDSGFSQSLVRHKGPSQSDYKSVFLFNIAVSAVLYGVLVALAPLAARWYGMPEIARIAPVFFLLLPLNALCAVQNTIFIRQFRFALLSKVTFLSSLAGGLTAIALAMAGWGIWSLVAERVIAVGMRTALLWWLSDWRPCGKCGLKPLREMAPFGCSLMVTDLISNFYNKIPQFFLGKLYSPAVLGSFDQAVKLKDMPAATGIQAVQNVTFPALAKIRDDAPRFAEGYRQVVMVVSYVMFPIMLGMSAVARDMFAVLLGEEWMPTVPYFEAVCLAGLFSPIALTAYNVLKARCKGPLIVRLEVVKKIIMTAIFAVTIPHSVMAVVWGLVAIAFCEMAVNFLATTRFTSLTFRRFVRTLLPVALVSGTMYLLVRLTAAAIPGNDLVRLLAELATGVVSYLALSALFRLEAFREVTTIVRRQLKK</sequence>
<protein>
    <submittedName>
        <fullName evidence="8">Lipopolysaccharide biosynthesis protein</fullName>
    </submittedName>
</protein>
<accession>A0A5B3GCY7</accession>
<evidence type="ECO:0000256" key="4">
    <source>
        <dbReference type="ARBA" id="ARBA00022692"/>
    </source>
</evidence>
<dbReference type="RefSeq" id="WP_149887024.1">
    <property type="nucleotide sequence ID" value="NZ_CAUEJE010000002.1"/>
</dbReference>
<evidence type="ECO:0000256" key="2">
    <source>
        <dbReference type="ARBA" id="ARBA00007430"/>
    </source>
</evidence>
<dbReference type="Proteomes" id="UP000323567">
    <property type="component" value="Unassembled WGS sequence"/>
</dbReference>
<evidence type="ECO:0000256" key="3">
    <source>
        <dbReference type="ARBA" id="ARBA00022475"/>
    </source>
</evidence>
<comment type="similarity">
    <text evidence="2">Belongs to the polysaccharide synthase family.</text>
</comment>
<evidence type="ECO:0000313" key="8">
    <source>
        <dbReference type="EMBL" id="KAA2371478.1"/>
    </source>
</evidence>
<feature type="transmembrane region" description="Helical" evidence="7">
    <location>
        <begin position="45"/>
        <end position="69"/>
    </location>
</feature>
<feature type="transmembrane region" description="Helical" evidence="7">
    <location>
        <begin position="149"/>
        <end position="169"/>
    </location>
</feature>
<evidence type="ECO:0000313" key="9">
    <source>
        <dbReference type="Proteomes" id="UP000323567"/>
    </source>
</evidence>
<dbReference type="EMBL" id="VVXK01000003">
    <property type="protein sequence ID" value="KAA2371478.1"/>
    <property type="molecule type" value="Genomic_DNA"/>
</dbReference>
<keyword evidence="6 7" id="KW-0472">Membrane</keyword>
<dbReference type="PANTHER" id="PTHR30250">
    <property type="entry name" value="PST FAMILY PREDICTED COLANIC ACID TRANSPORTER"/>
    <property type="match status" value="1"/>
</dbReference>
<feature type="transmembrane region" description="Helical" evidence="7">
    <location>
        <begin position="442"/>
        <end position="463"/>
    </location>
</feature>
<keyword evidence="4 7" id="KW-0812">Transmembrane</keyword>
<feature type="transmembrane region" description="Helical" evidence="7">
    <location>
        <begin position="116"/>
        <end position="137"/>
    </location>
</feature>